<gene>
    <name evidence="2" type="ORF">MCHLO_01938</name>
</gene>
<feature type="compositionally biased region" description="Acidic residues" evidence="1">
    <location>
        <begin position="211"/>
        <end position="226"/>
    </location>
</feature>
<evidence type="ECO:0000256" key="1">
    <source>
        <dbReference type="SAM" id="MobiDB-lite"/>
    </source>
</evidence>
<feature type="region of interest" description="Disordered" evidence="1">
    <location>
        <begin position="206"/>
        <end position="267"/>
    </location>
</feature>
<proteinExistence type="predicted"/>
<dbReference type="Proteomes" id="UP000815677">
    <property type="component" value="Unassembled WGS sequence"/>
</dbReference>
<sequence>MTLLNDFLIKFPRRLRMAKDWTTRDNGNIITRTFVNGKTREAARIFVSGIIVGEESNHWGDFIHIRWEPGAEGLYTSFTEGILQLKQAIEETAPESWQKTTETAYCTPMASEEEDAFLRIRRTALTTLGCLEYDSAAGFLPAHENAPTIALGAAVRCVVTFIREERLAVEYEDDSSGWAMAWLLDAAQINRCYVRTPMRKRPTRLNMCIESSDEGDEDETDDDEDRQSEVFGRLLQRAREEAGMEDDPASMECDSQRKRKREPSVEV</sequence>
<organism evidence="2 3">
    <name type="scientific">Mycena chlorophos</name>
    <name type="common">Agaric fungus</name>
    <name type="synonym">Agaricus chlorophos</name>
    <dbReference type="NCBI Taxonomy" id="658473"/>
    <lineage>
        <taxon>Eukaryota</taxon>
        <taxon>Fungi</taxon>
        <taxon>Dikarya</taxon>
        <taxon>Basidiomycota</taxon>
        <taxon>Agaricomycotina</taxon>
        <taxon>Agaricomycetes</taxon>
        <taxon>Agaricomycetidae</taxon>
        <taxon>Agaricales</taxon>
        <taxon>Marasmiineae</taxon>
        <taxon>Mycenaceae</taxon>
        <taxon>Mycena</taxon>
    </lineage>
</organism>
<name>A0ABQ0KZF1_MYCCL</name>
<dbReference type="EMBL" id="DF839651">
    <property type="protein sequence ID" value="GAT44300.1"/>
    <property type="molecule type" value="Genomic_DNA"/>
</dbReference>
<evidence type="ECO:0000313" key="3">
    <source>
        <dbReference type="Proteomes" id="UP000815677"/>
    </source>
</evidence>
<accession>A0ABQ0KZF1</accession>
<evidence type="ECO:0000313" key="2">
    <source>
        <dbReference type="EMBL" id="GAT44300.1"/>
    </source>
</evidence>
<keyword evidence="3" id="KW-1185">Reference proteome</keyword>
<protein>
    <submittedName>
        <fullName evidence="2">Uncharacterized protein</fullName>
    </submittedName>
</protein>
<reference evidence="2" key="1">
    <citation type="submission" date="2014-09" db="EMBL/GenBank/DDBJ databases">
        <title>Genome sequence of the luminous mushroom Mycena chlorophos for searching fungal bioluminescence genes.</title>
        <authorList>
            <person name="Tanaka Y."/>
            <person name="Kasuga D."/>
            <person name="Oba Y."/>
            <person name="Hase S."/>
            <person name="Sato K."/>
            <person name="Oba Y."/>
            <person name="Sakakibara Y."/>
        </authorList>
    </citation>
    <scope>NUCLEOTIDE SEQUENCE</scope>
</reference>